<evidence type="ECO:0000313" key="1">
    <source>
        <dbReference type="EMBL" id="MBB6355885.1"/>
    </source>
</evidence>
<gene>
    <name evidence="1" type="ORF">GGR00_003690</name>
</gene>
<organism evidence="1 2">
    <name type="scientific">Aminobacter aganoensis</name>
    <dbReference type="NCBI Taxonomy" id="83264"/>
    <lineage>
        <taxon>Bacteria</taxon>
        <taxon>Pseudomonadati</taxon>
        <taxon>Pseudomonadota</taxon>
        <taxon>Alphaproteobacteria</taxon>
        <taxon>Hyphomicrobiales</taxon>
        <taxon>Phyllobacteriaceae</taxon>
        <taxon>Aminobacter</taxon>
    </lineage>
</organism>
<dbReference type="EMBL" id="JACHOU010000010">
    <property type="protein sequence ID" value="MBB6355885.1"/>
    <property type="molecule type" value="Genomic_DNA"/>
</dbReference>
<protein>
    <submittedName>
        <fullName evidence="1">Uncharacterized protein</fullName>
    </submittedName>
</protein>
<dbReference type="AlphaFoldDB" id="A0A7X0FA71"/>
<name>A0A7X0FA71_9HYPH</name>
<reference evidence="1 2" key="1">
    <citation type="submission" date="2020-08" db="EMBL/GenBank/DDBJ databases">
        <title>Genomic Encyclopedia of Type Strains, Phase IV (KMG-IV): sequencing the most valuable type-strain genomes for metagenomic binning, comparative biology and taxonomic classification.</title>
        <authorList>
            <person name="Goeker M."/>
        </authorList>
    </citation>
    <scope>NUCLEOTIDE SEQUENCE [LARGE SCALE GENOMIC DNA]</scope>
    <source>
        <strain evidence="1 2">DSM 7051</strain>
    </source>
</reference>
<proteinExistence type="predicted"/>
<comment type="caution">
    <text evidence="1">The sequence shown here is derived from an EMBL/GenBank/DDBJ whole genome shotgun (WGS) entry which is preliminary data.</text>
</comment>
<accession>A0A7X0FA71</accession>
<dbReference type="RefSeq" id="WP_184700284.1">
    <property type="nucleotide sequence ID" value="NZ_BAABEG010000001.1"/>
</dbReference>
<sequence>MTVDRPDTTDEGAGAAALALDVVGIAEWRAEPDFPDLPMLAPSPLPATDQAALGEILADALFGEVIEISDLIPHLLAPGVEAAAGPVDVVVATDMAGDAMVAMVPFTILFEEEPGHGTF</sequence>
<keyword evidence="2" id="KW-1185">Reference proteome</keyword>
<evidence type="ECO:0000313" key="2">
    <source>
        <dbReference type="Proteomes" id="UP000536262"/>
    </source>
</evidence>
<dbReference type="Proteomes" id="UP000536262">
    <property type="component" value="Unassembled WGS sequence"/>
</dbReference>